<dbReference type="GO" id="GO:0070187">
    <property type="term" value="C:shelterin complex"/>
    <property type="evidence" value="ECO:0007669"/>
    <property type="project" value="TreeGrafter"/>
</dbReference>
<dbReference type="GO" id="GO:0042162">
    <property type="term" value="F:telomeric DNA binding"/>
    <property type="evidence" value="ECO:0007669"/>
    <property type="project" value="TreeGrafter"/>
</dbReference>
<dbReference type="PANTHER" id="PTHR16466:SF6">
    <property type="entry name" value="TELOMERIC REPEAT-BINDING FACTOR 2-INTERACTING PROTEIN 1"/>
    <property type="match status" value="1"/>
</dbReference>
<protein>
    <recommendedName>
        <fullName evidence="5">DNA-binding protein RAP1</fullName>
    </recommendedName>
</protein>
<dbReference type="CDD" id="cd11655">
    <property type="entry name" value="rap1_myb-like"/>
    <property type="match status" value="1"/>
</dbReference>
<reference evidence="9 10" key="1">
    <citation type="journal article" date="2016" name="Proc. Natl. Acad. Sci. U.S.A.">
        <title>Comparative genomics of biotechnologically important yeasts.</title>
        <authorList>
            <person name="Riley R."/>
            <person name="Haridas S."/>
            <person name="Wolfe K.H."/>
            <person name="Lopes M.R."/>
            <person name="Hittinger C.T."/>
            <person name="Goeker M."/>
            <person name="Salamov A.A."/>
            <person name="Wisecaver J.H."/>
            <person name="Long T.M."/>
            <person name="Calvey C.H."/>
            <person name="Aerts A.L."/>
            <person name="Barry K.W."/>
            <person name="Choi C."/>
            <person name="Clum A."/>
            <person name="Coughlan A.Y."/>
            <person name="Deshpande S."/>
            <person name="Douglass A.P."/>
            <person name="Hanson S.J."/>
            <person name="Klenk H.-P."/>
            <person name="LaButti K.M."/>
            <person name="Lapidus A."/>
            <person name="Lindquist E.A."/>
            <person name="Lipzen A.M."/>
            <person name="Meier-Kolthoff J.P."/>
            <person name="Ohm R.A."/>
            <person name="Otillar R.P."/>
            <person name="Pangilinan J.L."/>
            <person name="Peng Y."/>
            <person name="Rokas A."/>
            <person name="Rosa C.A."/>
            <person name="Scheuner C."/>
            <person name="Sibirny A.A."/>
            <person name="Slot J.C."/>
            <person name="Stielow J.B."/>
            <person name="Sun H."/>
            <person name="Kurtzman C.P."/>
            <person name="Blackwell M."/>
            <person name="Grigoriev I.V."/>
            <person name="Jeffries T.W."/>
        </authorList>
    </citation>
    <scope>NUCLEOTIDE SEQUENCE [LARGE SCALE GENOMIC DNA]</scope>
    <source>
        <strain evidence="9 10">NRRL Y-2026</strain>
    </source>
</reference>
<feature type="domain" description="BRCT" evidence="8">
    <location>
        <begin position="7"/>
        <end position="89"/>
    </location>
</feature>
<dbReference type="SUPFAM" id="SSF46689">
    <property type="entry name" value="Homeodomain-like"/>
    <property type="match status" value="1"/>
</dbReference>
<dbReference type="Gene3D" id="1.10.10.60">
    <property type="entry name" value="Homeodomain-like"/>
    <property type="match status" value="2"/>
</dbReference>
<evidence type="ECO:0000256" key="5">
    <source>
        <dbReference type="RuleBase" id="RU367107"/>
    </source>
</evidence>
<comment type="similarity">
    <text evidence="1 5">Belongs to the RAP1 family.</text>
</comment>
<dbReference type="InterPro" id="IPR015280">
    <property type="entry name" value="Rap1_DNA-bd"/>
</dbReference>
<dbReference type="InterPro" id="IPR009057">
    <property type="entry name" value="Homeodomain-like_sf"/>
</dbReference>
<dbReference type="GO" id="GO:0010833">
    <property type="term" value="P:telomere maintenance via telomere lengthening"/>
    <property type="evidence" value="ECO:0007669"/>
    <property type="project" value="UniProtKB-UniRule"/>
</dbReference>
<sequence length="631" mass="71686">MSGKSDIFVDAAMKPYNFYLCPPLNRSERLVDMVEDNGGRVVHDFLQNCIVISSPDYVVPEDLKTAHIYSYEVIQDSANRGAQQEFANYLIHVPTKNRESVPHQYSERKDQPGAGGGDDLSGIGGTGDDYNFDVPGHGHAGAGEVSGNGNGNGNGNGADINDGDDGVEAEEAGSNHLGVHGSELIFPHNKSEGSIANYDDHSVRYFTDEEDKVLMEEIRKRHWMGIKGHSIYEAISKMPYFVSRRRTPASLRERMRTLKYKVGYVYKVDKKNRLLKDASGSYIKTTQITSKLTPYTAEDDLLLCKTIYLKLDIVTDDKGFESVVFPTNFFDKFAIVYDTHTPESWRQRYKNYLSIFGIANYIKYYIMEVKNDEEPLPANIANKEWLQARKHIKKTDCPRLYFPNIPQENEFIDENLYYIALPAYDTKIFEFDNPFRNIKKEESDGFSPEPIPSSSAGTTEMVNDTEKAIGVATAGSDYNGFVDEPTTEFIEVAFKKSYRKYGPPINLASVSDKKALITTFKKIFSVQGEKLAPRELSKRLLEEGVQEYYTVFLIYRCNSIKSLVQESLLNYVETDGAELLVMKPGIWSNKCIEMFEKHDPKLEKILKSYHGEKGYVKQARWLKTSKMDFVR</sequence>
<name>A0A1E3NE32_9ASCO</name>
<keyword evidence="2 5" id="KW-0158">Chromosome</keyword>
<dbReference type="Pfam" id="PF16589">
    <property type="entry name" value="BRCT_2"/>
    <property type="match status" value="1"/>
</dbReference>
<evidence type="ECO:0000256" key="2">
    <source>
        <dbReference type="ARBA" id="ARBA00022454"/>
    </source>
</evidence>
<dbReference type="EMBL" id="KV454007">
    <property type="protein sequence ID" value="ODQ44397.1"/>
    <property type="molecule type" value="Genomic_DNA"/>
</dbReference>
<feature type="compositionally biased region" description="Basic and acidic residues" evidence="6">
    <location>
        <begin position="97"/>
        <end position="111"/>
    </location>
</feature>
<comment type="subunit">
    <text evidence="5">Homodimer.</text>
</comment>
<evidence type="ECO:0000256" key="4">
    <source>
        <dbReference type="ARBA" id="ARBA00023242"/>
    </source>
</evidence>
<evidence type="ECO:0000256" key="3">
    <source>
        <dbReference type="ARBA" id="ARBA00022895"/>
    </source>
</evidence>
<feature type="compositionally biased region" description="Gly residues" evidence="6">
    <location>
        <begin position="138"/>
        <end position="156"/>
    </location>
</feature>
<dbReference type="GO" id="GO:0031848">
    <property type="term" value="P:protection from non-homologous end joining at telomere"/>
    <property type="evidence" value="ECO:0007669"/>
    <property type="project" value="TreeGrafter"/>
</dbReference>
<dbReference type="InterPro" id="IPR001357">
    <property type="entry name" value="BRCT_dom"/>
</dbReference>
<evidence type="ECO:0000259" key="8">
    <source>
        <dbReference type="Pfam" id="PF16589"/>
    </source>
</evidence>
<keyword evidence="3 5" id="KW-0779">Telomere</keyword>
<keyword evidence="10" id="KW-1185">Reference proteome</keyword>
<dbReference type="AlphaFoldDB" id="A0A1E3NE32"/>
<feature type="compositionally biased region" description="Gly residues" evidence="6">
    <location>
        <begin position="113"/>
        <end position="127"/>
    </location>
</feature>
<dbReference type="OrthoDB" id="435460at2759"/>
<comment type="function">
    <text evidence="5">Involved in the regulation of telomere length, clustering and has a specific role in telomere position effect (TPE).</text>
</comment>
<dbReference type="PANTHER" id="PTHR16466">
    <property type="entry name" value="TELOMERE REPEAT-BINDING FACTOR 2-INTERACTING PROTEIN 1"/>
    <property type="match status" value="1"/>
</dbReference>
<evidence type="ECO:0000259" key="7">
    <source>
        <dbReference type="Pfam" id="PF09197"/>
    </source>
</evidence>
<dbReference type="InterPro" id="IPR039595">
    <property type="entry name" value="TE2IP/Rap1"/>
</dbReference>
<evidence type="ECO:0000313" key="10">
    <source>
        <dbReference type="Proteomes" id="UP000094455"/>
    </source>
</evidence>
<proteinExistence type="inferred from homology"/>
<feature type="domain" description="Rap1 DNA-binding" evidence="7">
    <location>
        <begin position="322"/>
        <end position="377"/>
    </location>
</feature>
<dbReference type="Proteomes" id="UP000094455">
    <property type="component" value="Unassembled WGS sequence"/>
</dbReference>
<evidence type="ECO:0000313" key="9">
    <source>
        <dbReference type="EMBL" id="ODQ44397.1"/>
    </source>
</evidence>
<gene>
    <name evidence="9" type="ORF">PICMEDRAFT_74639</name>
</gene>
<keyword evidence="4 5" id="KW-0539">Nucleus</keyword>
<dbReference type="Pfam" id="PF09197">
    <property type="entry name" value="Rap1-DNA-bind"/>
    <property type="match status" value="1"/>
</dbReference>
<evidence type="ECO:0000256" key="6">
    <source>
        <dbReference type="SAM" id="MobiDB-lite"/>
    </source>
</evidence>
<comment type="subcellular location">
    <subcellularLocation>
        <location evidence="5">Nucleus</location>
    </subcellularLocation>
    <subcellularLocation>
        <location evidence="5">Chromosome</location>
        <location evidence="5">Telomere</location>
    </subcellularLocation>
</comment>
<dbReference type="RefSeq" id="XP_019015510.1">
    <property type="nucleotide sequence ID" value="XM_019164829.1"/>
</dbReference>
<dbReference type="GeneID" id="30181516"/>
<organism evidence="9 10">
    <name type="scientific">Pichia membranifaciens NRRL Y-2026</name>
    <dbReference type="NCBI Taxonomy" id="763406"/>
    <lineage>
        <taxon>Eukaryota</taxon>
        <taxon>Fungi</taxon>
        <taxon>Dikarya</taxon>
        <taxon>Ascomycota</taxon>
        <taxon>Saccharomycotina</taxon>
        <taxon>Pichiomycetes</taxon>
        <taxon>Pichiales</taxon>
        <taxon>Pichiaceae</taxon>
        <taxon>Pichia</taxon>
    </lineage>
</organism>
<feature type="region of interest" description="Disordered" evidence="6">
    <location>
        <begin position="97"/>
        <end position="171"/>
    </location>
</feature>
<dbReference type="STRING" id="763406.A0A1E3NE32"/>
<accession>A0A1E3NE32</accession>
<feature type="compositionally biased region" description="Acidic residues" evidence="6">
    <location>
        <begin position="161"/>
        <end position="171"/>
    </location>
</feature>
<evidence type="ECO:0000256" key="1">
    <source>
        <dbReference type="ARBA" id="ARBA00010467"/>
    </source>
</evidence>